<dbReference type="HOGENOM" id="CLU_1618092_0_0_11"/>
<dbReference type="GO" id="GO:0004559">
    <property type="term" value="F:alpha-mannosidase activity"/>
    <property type="evidence" value="ECO:0007669"/>
    <property type="project" value="TreeGrafter"/>
</dbReference>
<reference evidence="2 3" key="1">
    <citation type="submission" date="2009-02" db="EMBL/GenBank/DDBJ databases">
        <title>Annotation of Streptomyces hygroscopicus strain ATCC 53653.</title>
        <authorList>
            <consortium name="The Broad Institute Genome Sequencing Platform"/>
            <consortium name="Broad Institute Microbial Sequencing Center"/>
            <person name="Fischbach M."/>
            <person name="Godfrey P."/>
            <person name="Ward D."/>
            <person name="Young S."/>
            <person name="Zeng Q."/>
            <person name="Koehrsen M."/>
            <person name="Alvarado L."/>
            <person name="Berlin A.M."/>
            <person name="Bochicchio J."/>
            <person name="Borenstein D."/>
            <person name="Chapman S.B."/>
            <person name="Chen Z."/>
            <person name="Engels R."/>
            <person name="Freedman E."/>
            <person name="Gellesch M."/>
            <person name="Goldberg J."/>
            <person name="Griggs A."/>
            <person name="Gujja S."/>
            <person name="Heilman E.R."/>
            <person name="Heiman D.I."/>
            <person name="Hepburn T.A."/>
            <person name="Howarth C."/>
            <person name="Jen D."/>
            <person name="Larson L."/>
            <person name="Lewis B."/>
            <person name="Mehta T."/>
            <person name="Park D."/>
            <person name="Pearson M."/>
            <person name="Richards J."/>
            <person name="Roberts A."/>
            <person name="Saif S."/>
            <person name="Shea T.D."/>
            <person name="Shenoy N."/>
            <person name="Sisk P."/>
            <person name="Stolte C."/>
            <person name="Sykes S.N."/>
            <person name="Thomson T."/>
            <person name="Walk T."/>
            <person name="White J."/>
            <person name="Yandava C."/>
            <person name="Straight P."/>
            <person name="Clardy J."/>
            <person name="Hung D."/>
            <person name="Kolter R."/>
            <person name="Mekalanos J."/>
            <person name="Walker S."/>
            <person name="Walsh C.T."/>
            <person name="Wieland-Brown L.C."/>
            <person name="Haas B."/>
            <person name="Nusbaum C."/>
            <person name="Birren B."/>
        </authorList>
    </citation>
    <scope>NUCLEOTIDE SEQUENCE [LARGE SCALE GENOMIC DNA]</scope>
    <source>
        <strain evidence="2 3">ATCC 53653</strain>
    </source>
</reference>
<protein>
    <submittedName>
        <fullName evidence="2">Alpha-mannosidase 2C1</fullName>
    </submittedName>
</protein>
<evidence type="ECO:0000313" key="2">
    <source>
        <dbReference type="EMBL" id="EFL22483.1"/>
    </source>
</evidence>
<dbReference type="Gene3D" id="2.70.98.30">
    <property type="entry name" value="Golgi alpha-mannosidase II, domain 4"/>
    <property type="match status" value="1"/>
</dbReference>
<dbReference type="Proteomes" id="UP000003963">
    <property type="component" value="Unassembled WGS sequence"/>
</dbReference>
<sequence length="164" mass="17032">MTRTAHSADDGDVLGTTVRLTLLRAPHSPDPETDLGTHRFRYALLPGASVGDAVEGGLALNLPLRTLPSGPTGPAPLLSVDNPAITVESVKLAEDRSGDVVVRLYESHGGRAAGTLIAGFPVLSADVTDLLERPLHPAATGPAGLSLALRPHQILTLRLRPVPA</sequence>
<dbReference type="PANTHER" id="PTHR46017:SF1">
    <property type="entry name" value="ALPHA-MANNOSIDASE 2C1"/>
    <property type="match status" value="1"/>
</dbReference>
<dbReference type="GO" id="GO:0030246">
    <property type="term" value="F:carbohydrate binding"/>
    <property type="evidence" value="ECO:0007669"/>
    <property type="project" value="InterPro"/>
</dbReference>
<dbReference type="AlphaFoldDB" id="D9W6F2"/>
<dbReference type="Pfam" id="PF17677">
    <property type="entry name" value="Glyco_hydro38C2"/>
    <property type="match status" value="1"/>
</dbReference>
<dbReference type="InterPro" id="IPR011013">
    <property type="entry name" value="Gal_mutarotase_sf_dom"/>
</dbReference>
<dbReference type="GO" id="GO:0009313">
    <property type="term" value="P:oligosaccharide catabolic process"/>
    <property type="evidence" value="ECO:0007669"/>
    <property type="project" value="TreeGrafter"/>
</dbReference>
<accession>D9W6F2</accession>
<gene>
    <name evidence="2" type="ORF">SSOG_02195</name>
</gene>
<dbReference type="SUPFAM" id="SSF74650">
    <property type="entry name" value="Galactose mutarotase-like"/>
    <property type="match status" value="1"/>
</dbReference>
<dbReference type="Gene3D" id="2.60.40.2220">
    <property type="match status" value="1"/>
</dbReference>
<dbReference type="PANTHER" id="PTHR46017">
    <property type="entry name" value="ALPHA-MANNOSIDASE 2C1"/>
    <property type="match status" value="1"/>
</dbReference>
<dbReference type="EMBL" id="GG657754">
    <property type="protein sequence ID" value="EFL22483.1"/>
    <property type="molecule type" value="Genomic_DNA"/>
</dbReference>
<organism evidence="2 3">
    <name type="scientific">Streptomyces himastatinicus ATCC 53653</name>
    <dbReference type="NCBI Taxonomy" id="457427"/>
    <lineage>
        <taxon>Bacteria</taxon>
        <taxon>Bacillati</taxon>
        <taxon>Actinomycetota</taxon>
        <taxon>Actinomycetes</taxon>
        <taxon>Kitasatosporales</taxon>
        <taxon>Streptomycetaceae</taxon>
        <taxon>Streptomyces</taxon>
        <taxon>Streptomyces violaceusniger group</taxon>
    </lineage>
</organism>
<name>D9W6F2_9ACTN</name>
<feature type="domain" description="Glycosyl hydrolases family 38 C-terminal" evidence="1">
    <location>
        <begin position="85"/>
        <end position="157"/>
    </location>
</feature>
<dbReference type="InterPro" id="IPR041147">
    <property type="entry name" value="GH38_C"/>
</dbReference>
<proteinExistence type="predicted"/>
<dbReference type="STRING" id="457427.SSOG_02195"/>
<evidence type="ECO:0000313" key="3">
    <source>
        <dbReference type="Proteomes" id="UP000003963"/>
    </source>
</evidence>
<evidence type="ECO:0000259" key="1">
    <source>
        <dbReference type="Pfam" id="PF17677"/>
    </source>
</evidence>
<keyword evidence="3" id="KW-1185">Reference proteome</keyword>